<dbReference type="PANTHER" id="PTHR30477">
    <property type="entry name" value="ABC-TRANSPORTER METAL-BINDING PROTEIN"/>
    <property type="match status" value="1"/>
</dbReference>
<evidence type="ECO:0000256" key="3">
    <source>
        <dbReference type="ARBA" id="ARBA00022692"/>
    </source>
</evidence>
<feature type="transmembrane region" description="Helical" evidence="7">
    <location>
        <begin position="70"/>
        <end position="85"/>
    </location>
</feature>
<dbReference type="RefSeq" id="WP_342756104.1">
    <property type="nucleotide sequence ID" value="NZ_CP146256.1"/>
</dbReference>
<evidence type="ECO:0000256" key="6">
    <source>
        <dbReference type="RuleBase" id="RU003943"/>
    </source>
</evidence>
<gene>
    <name evidence="8" type="ORF">V6984_13290</name>
</gene>
<dbReference type="InterPro" id="IPR001626">
    <property type="entry name" value="ABC_TroCD"/>
</dbReference>
<keyword evidence="3 6" id="KW-0812">Transmembrane</keyword>
<evidence type="ECO:0000256" key="4">
    <source>
        <dbReference type="ARBA" id="ARBA00022989"/>
    </source>
</evidence>
<evidence type="ECO:0000256" key="1">
    <source>
        <dbReference type="ARBA" id="ARBA00004141"/>
    </source>
</evidence>
<feature type="transmembrane region" description="Helical" evidence="7">
    <location>
        <begin position="259"/>
        <end position="279"/>
    </location>
</feature>
<keyword evidence="4 7" id="KW-1133">Transmembrane helix</keyword>
<sequence length="281" mass="29883">MNDIILKLQYYMDYPFVRYALIVGTLIALCSSLLGVTLVLKRFSFIGDGLSHVAFGAMAVATIFKLSNDTIFVMPVTIATAVLLLRTGQNTKIKGDAAIAMLSVGSLAIGYLIMNLFSTSANISGDVCSTLFGSTSILTLTKGEVWICVIMSILVVALFCFFYNKIFTVTFDESFAKATGTNADGYNLLIAVVTAIIIVLAMNLVGSLLISALVIFPALSAMRMIRNFKGVVICSAVISVGCAVVGMLISILFSTPVGSTIVVADIAVFFGSCVIGKILRR</sequence>
<organism evidence="8 9">
    <name type="scientific">Kineothrix sedimenti</name>
    <dbReference type="NCBI Taxonomy" id="3123317"/>
    <lineage>
        <taxon>Bacteria</taxon>
        <taxon>Bacillati</taxon>
        <taxon>Bacillota</taxon>
        <taxon>Clostridia</taxon>
        <taxon>Lachnospirales</taxon>
        <taxon>Lachnospiraceae</taxon>
        <taxon>Kineothrix</taxon>
    </lineage>
</organism>
<comment type="subcellular location">
    <subcellularLocation>
        <location evidence="6">Cell membrane</location>
        <topology evidence="6">Multi-pass membrane protein</topology>
    </subcellularLocation>
    <subcellularLocation>
        <location evidence="1">Membrane</location>
        <topology evidence="1">Multi-pass membrane protein</topology>
    </subcellularLocation>
</comment>
<comment type="similarity">
    <text evidence="2 6">Belongs to the ABC-3 integral membrane protein family.</text>
</comment>
<feature type="transmembrane region" description="Helical" evidence="7">
    <location>
        <begin position="16"/>
        <end position="40"/>
    </location>
</feature>
<feature type="transmembrane region" description="Helical" evidence="7">
    <location>
        <begin position="145"/>
        <end position="166"/>
    </location>
</feature>
<dbReference type="Gene3D" id="1.10.3470.10">
    <property type="entry name" value="ABC transporter involved in vitamin B12 uptake, BtuC"/>
    <property type="match status" value="1"/>
</dbReference>
<dbReference type="PANTHER" id="PTHR30477:SF0">
    <property type="entry name" value="METAL TRANSPORT SYSTEM MEMBRANE PROTEIN TM_0125-RELATED"/>
    <property type="match status" value="1"/>
</dbReference>
<dbReference type="SUPFAM" id="SSF81345">
    <property type="entry name" value="ABC transporter involved in vitamin B12 uptake, BtuC"/>
    <property type="match status" value="1"/>
</dbReference>
<dbReference type="EMBL" id="CP146256">
    <property type="protein sequence ID" value="XAH72488.1"/>
    <property type="molecule type" value="Genomic_DNA"/>
</dbReference>
<keyword evidence="6" id="KW-0813">Transport</keyword>
<accession>A0ABZ3EQK4</accession>
<keyword evidence="9" id="KW-1185">Reference proteome</keyword>
<dbReference type="Pfam" id="PF00950">
    <property type="entry name" value="ABC-3"/>
    <property type="match status" value="1"/>
</dbReference>
<evidence type="ECO:0000256" key="5">
    <source>
        <dbReference type="ARBA" id="ARBA00023136"/>
    </source>
</evidence>
<proteinExistence type="inferred from homology"/>
<name>A0ABZ3EQK4_9FIRM</name>
<feature type="transmembrane region" description="Helical" evidence="7">
    <location>
        <begin position="45"/>
        <end position="64"/>
    </location>
</feature>
<feature type="transmembrane region" description="Helical" evidence="7">
    <location>
        <begin position="97"/>
        <end position="117"/>
    </location>
</feature>
<dbReference type="InterPro" id="IPR037294">
    <property type="entry name" value="ABC_BtuC-like"/>
</dbReference>
<feature type="transmembrane region" description="Helical" evidence="7">
    <location>
        <begin position="186"/>
        <end position="219"/>
    </location>
</feature>
<evidence type="ECO:0000256" key="7">
    <source>
        <dbReference type="SAM" id="Phobius"/>
    </source>
</evidence>
<feature type="transmembrane region" description="Helical" evidence="7">
    <location>
        <begin position="231"/>
        <end position="253"/>
    </location>
</feature>
<keyword evidence="5 7" id="KW-0472">Membrane</keyword>
<protein>
    <submittedName>
        <fullName evidence="8">Metal ABC transporter permease</fullName>
    </submittedName>
</protein>
<evidence type="ECO:0000313" key="8">
    <source>
        <dbReference type="EMBL" id="XAH72488.1"/>
    </source>
</evidence>
<evidence type="ECO:0000256" key="2">
    <source>
        <dbReference type="ARBA" id="ARBA00008034"/>
    </source>
</evidence>
<dbReference type="Proteomes" id="UP001451571">
    <property type="component" value="Chromosome"/>
</dbReference>
<evidence type="ECO:0000313" key="9">
    <source>
        <dbReference type="Proteomes" id="UP001451571"/>
    </source>
</evidence>
<reference evidence="8 9" key="1">
    <citation type="submission" date="2024-02" db="EMBL/GenBank/DDBJ databases">
        <title>Bacterial strain from lacustrine sediment.</title>
        <authorList>
            <person name="Petit C."/>
            <person name="Fadhlaoui K."/>
        </authorList>
    </citation>
    <scope>NUCLEOTIDE SEQUENCE [LARGE SCALE GENOMIC DNA]</scope>
    <source>
        <strain evidence="8 9">IPX-CK</strain>
    </source>
</reference>